<dbReference type="AlphaFoldDB" id="A0AAF0QUS7"/>
<dbReference type="Proteomes" id="UP001234989">
    <property type="component" value="Chromosome 5"/>
</dbReference>
<protein>
    <submittedName>
        <fullName evidence="1">Uncharacterized protein</fullName>
    </submittedName>
</protein>
<accession>A0AAF0QUS7</accession>
<name>A0AAF0QUS7_SOLVR</name>
<reference evidence="1" key="1">
    <citation type="submission" date="2023-08" db="EMBL/GenBank/DDBJ databases">
        <title>A de novo genome assembly of Solanum verrucosum Schlechtendal, a Mexican diploid species geographically isolated from the other diploid A-genome species in potato relatives.</title>
        <authorList>
            <person name="Hosaka K."/>
        </authorList>
    </citation>
    <scope>NUCLEOTIDE SEQUENCE</scope>
    <source>
        <tissue evidence="1">Young leaves</tissue>
    </source>
</reference>
<keyword evidence="2" id="KW-1185">Reference proteome</keyword>
<gene>
    <name evidence="1" type="ORF">MTR67_022505</name>
</gene>
<sequence length="192" mass="21908">MISDCWTVQGWNLYFRRLLNDWEIERVAKLLKEVGDFAGTNTDNDVVRWSHSKDGIFTVGSAYKKECNSQSSRYQSSWKNIWRTAAPTKVKCFTWLAEYILDLQKQLTLLGVEPKNVSNGGLCEEPLVSVTPMHKIRSQLDDAVASDCPFCGDLMIREISLPFILPEEAEESESWEIKPHNHPSQRSLSLAV</sequence>
<proteinExistence type="predicted"/>
<evidence type="ECO:0000313" key="1">
    <source>
        <dbReference type="EMBL" id="WMV29120.1"/>
    </source>
</evidence>
<dbReference type="EMBL" id="CP133616">
    <property type="protein sequence ID" value="WMV29120.1"/>
    <property type="molecule type" value="Genomic_DNA"/>
</dbReference>
<evidence type="ECO:0000313" key="2">
    <source>
        <dbReference type="Proteomes" id="UP001234989"/>
    </source>
</evidence>
<organism evidence="1 2">
    <name type="scientific">Solanum verrucosum</name>
    <dbReference type="NCBI Taxonomy" id="315347"/>
    <lineage>
        <taxon>Eukaryota</taxon>
        <taxon>Viridiplantae</taxon>
        <taxon>Streptophyta</taxon>
        <taxon>Embryophyta</taxon>
        <taxon>Tracheophyta</taxon>
        <taxon>Spermatophyta</taxon>
        <taxon>Magnoliopsida</taxon>
        <taxon>eudicotyledons</taxon>
        <taxon>Gunneridae</taxon>
        <taxon>Pentapetalae</taxon>
        <taxon>asterids</taxon>
        <taxon>lamiids</taxon>
        <taxon>Solanales</taxon>
        <taxon>Solanaceae</taxon>
        <taxon>Solanoideae</taxon>
        <taxon>Solaneae</taxon>
        <taxon>Solanum</taxon>
    </lineage>
</organism>